<name>A0A2S4UY91_9BASI</name>
<dbReference type="Proteomes" id="UP000239156">
    <property type="component" value="Unassembled WGS sequence"/>
</dbReference>
<protein>
    <submittedName>
        <fullName evidence="1">Uncharacterized protein</fullName>
    </submittedName>
</protein>
<comment type="caution">
    <text evidence="1">The sequence shown here is derived from an EMBL/GenBank/DDBJ whole genome shotgun (WGS) entry which is preliminary data.</text>
</comment>
<sequence length="124" mass="14123">MWILINPCFEINQLDLRGVWVMDDLERTSNPLVALILEALNCLVQVYATMRGETDKEKKEVTQDESDEKNRLLDKLQSSLLLSIKSQLGILVTSLDLFSRPTTNSKKHPVPDWGLTLENLAKLD</sequence>
<evidence type="ECO:0000313" key="1">
    <source>
        <dbReference type="EMBL" id="POW02247.1"/>
    </source>
</evidence>
<evidence type="ECO:0000313" key="2">
    <source>
        <dbReference type="Proteomes" id="UP000239156"/>
    </source>
</evidence>
<dbReference type="VEuPathDB" id="FungiDB:PSTT_12017"/>
<proteinExistence type="predicted"/>
<dbReference type="EMBL" id="PKSL01000145">
    <property type="protein sequence ID" value="POW02247.1"/>
    <property type="molecule type" value="Genomic_DNA"/>
</dbReference>
<accession>A0A2S4UY91</accession>
<organism evidence="1 2">
    <name type="scientific">Puccinia striiformis</name>
    <dbReference type="NCBI Taxonomy" id="27350"/>
    <lineage>
        <taxon>Eukaryota</taxon>
        <taxon>Fungi</taxon>
        <taxon>Dikarya</taxon>
        <taxon>Basidiomycota</taxon>
        <taxon>Pucciniomycotina</taxon>
        <taxon>Pucciniomycetes</taxon>
        <taxon>Pucciniales</taxon>
        <taxon>Pucciniaceae</taxon>
        <taxon>Puccinia</taxon>
    </lineage>
</organism>
<keyword evidence="2" id="KW-1185">Reference proteome</keyword>
<dbReference type="AlphaFoldDB" id="A0A2S4UY91"/>
<reference evidence="1" key="1">
    <citation type="submission" date="2017-12" db="EMBL/GenBank/DDBJ databases">
        <title>Gene loss provides genomic basis for host adaptation in cereal stripe rust fungi.</title>
        <authorList>
            <person name="Xia C."/>
        </authorList>
    </citation>
    <scope>NUCLEOTIDE SEQUENCE [LARGE SCALE GENOMIC DNA]</scope>
    <source>
        <strain evidence="1">93-210</strain>
    </source>
</reference>
<gene>
    <name evidence="1" type="ORF">PSTT_12017</name>
</gene>